<dbReference type="InterPro" id="IPR018287">
    <property type="entry name" value="Hap4_TF_heteromerisation"/>
</dbReference>
<feature type="compositionally biased region" description="Polar residues" evidence="3">
    <location>
        <begin position="177"/>
        <end position="200"/>
    </location>
</feature>
<feature type="compositionally biased region" description="Polar residues" evidence="3">
    <location>
        <begin position="1"/>
        <end position="15"/>
    </location>
</feature>
<reference evidence="5 6" key="1">
    <citation type="journal article" date="2016" name="Genome Biol. Evol.">
        <title>Divergent and convergent evolution of fungal pathogenicity.</title>
        <authorList>
            <person name="Shang Y."/>
            <person name="Xiao G."/>
            <person name="Zheng P."/>
            <person name="Cen K."/>
            <person name="Zhan S."/>
            <person name="Wang C."/>
        </authorList>
    </citation>
    <scope>NUCLEOTIDE SEQUENCE [LARGE SCALE GENOMIC DNA]</scope>
    <source>
        <strain evidence="5 6">ARSEF 7405</strain>
    </source>
</reference>
<evidence type="ECO:0000256" key="1">
    <source>
        <dbReference type="ARBA" id="ARBA00004123"/>
    </source>
</evidence>
<feature type="region of interest" description="Disordered" evidence="3">
    <location>
        <begin position="160"/>
        <end position="200"/>
    </location>
</feature>
<evidence type="ECO:0000313" key="5">
    <source>
        <dbReference type="EMBL" id="KZZ95070.1"/>
    </source>
</evidence>
<feature type="compositionally biased region" description="Basic and acidic residues" evidence="3">
    <location>
        <begin position="307"/>
        <end position="319"/>
    </location>
</feature>
<proteinExistence type="predicted"/>
<keyword evidence="6" id="KW-1185">Reference proteome</keyword>
<dbReference type="PANTHER" id="PTHR40621">
    <property type="entry name" value="TRANSCRIPTION FACTOR KAPC-RELATED"/>
    <property type="match status" value="1"/>
</dbReference>
<organism evidence="5 6">
    <name type="scientific">Ascosphaera apis ARSEF 7405</name>
    <dbReference type="NCBI Taxonomy" id="392613"/>
    <lineage>
        <taxon>Eukaryota</taxon>
        <taxon>Fungi</taxon>
        <taxon>Dikarya</taxon>
        <taxon>Ascomycota</taxon>
        <taxon>Pezizomycotina</taxon>
        <taxon>Eurotiomycetes</taxon>
        <taxon>Eurotiomycetidae</taxon>
        <taxon>Onygenales</taxon>
        <taxon>Ascosphaeraceae</taxon>
        <taxon>Ascosphaera</taxon>
    </lineage>
</organism>
<dbReference type="Gene3D" id="1.20.5.170">
    <property type="match status" value="1"/>
</dbReference>
<dbReference type="OrthoDB" id="5374328at2759"/>
<feature type="compositionally biased region" description="Basic and acidic residues" evidence="3">
    <location>
        <begin position="160"/>
        <end position="176"/>
    </location>
</feature>
<dbReference type="PROSITE" id="PS00036">
    <property type="entry name" value="BZIP_BASIC"/>
    <property type="match status" value="1"/>
</dbReference>
<gene>
    <name evidence="5" type="ORF">AAP_01558</name>
</gene>
<evidence type="ECO:0000256" key="2">
    <source>
        <dbReference type="ARBA" id="ARBA00023242"/>
    </source>
</evidence>
<keyword evidence="2" id="KW-0539">Nucleus</keyword>
<dbReference type="InterPro" id="IPR004827">
    <property type="entry name" value="bZIP"/>
</dbReference>
<sequence length="618" mass="68352">MSAYSTCPYANSNSPAPLAPNVLPRQPPLAVKPSLNVASTGAEITSTPCSMMSKEWVVPPRPKPGRKPATDTPPTKRKAQNRAAQRAFRERRAARVSELEEQMRQVEEEHNREVSNLKSQIDALQVQLQQYRNETGWWEKRCQNLEAELQVERNAKEALVKAREEEKQKQHAREASVRQQTQTPVKETASPAQSHHQLPQASVLAQSTMTVEMSNQKDQDDDCNTCSLERCKCINDAFNIPEAISNSTDHFSEIVPREPQSNTVVDRRASNSVTPTQQQYQQQTQQESKQQQSQQIHQTQQQQQQTDSEKQQNKQETQVKCEYDEMEIDFTEQFSTKRPPPQQQPKQQRDEDMFTSAPPLFETCGFCQDGTPCLCAEMAAEEQQQRQQQQQRNRQMALHDLEKAEQARLAASSDRCVKSRMPTIQSLSHMTPPPSESDVFSESLPPISALTRESLSACGENGPGTCLQCQSDPRSTLFCKSLAAARVMNSANNNNNNSRSGCCGGGGGGGSGGGRNGAGYGRAGGCCKDIGNRDPTAAPPLTLSCADTFTTLSRHPQFSRATDELDAWMPRLVTLPNPAHLAGAGGANGAGMGERPAMEVEAASVMNVLRYFDRRFSV</sequence>
<evidence type="ECO:0000256" key="3">
    <source>
        <dbReference type="SAM" id="MobiDB-lite"/>
    </source>
</evidence>
<dbReference type="GO" id="GO:0000976">
    <property type="term" value="F:transcription cis-regulatory region binding"/>
    <property type="evidence" value="ECO:0007669"/>
    <property type="project" value="InterPro"/>
</dbReference>
<dbReference type="InterPro" id="IPR046347">
    <property type="entry name" value="bZIP_sf"/>
</dbReference>
<feature type="region of interest" description="Disordered" evidence="3">
    <location>
        <begin position="249"/>
        <end position="319"/>
    </location>
</feature>
<accession>A0A166P8N9</accession>
<feature type="domain" description="BZIP" evidence="4">
    <location>
        <begin position="76"/>
        <end position="91"/>
    </location>
</feature>
<feature type="region of interest" description="Disordered" evidence="3">
    <location>
        <begin position="331"/>
        <end position="352"/>
    </location>
</feature>
<comment type="caution">
    <text evidence="5">The sequence shown here is derived from an EMBL/GenBank/DDBJ whole genome shotgun (WGS) entry which is preliminary data.</text>
</comment>
<comment type="subcellular location">
    <subcellularLocation>
        <location evidence="1">Nucleus</location>
    </subcellularLocation>
</comment>
<dbReference type="AlphaFoldDB" id="A0A166P8N9"/>
<dbReference type="VEuPathDB" id="FungiDB:AAP_01558"/>
<name>A0A166P8N9_9EURO</name>
<protein>
    <submittedName>
        <fullName evidence="5">BZIP family transcription factor</fullName>
    </submittedName>
</protein>
<dbReference type="SUPFAM" id="SSF57959">
    <property type="entry name" value="Leucine zipper domain"/>
    <property type="match status" value="1"/>
</dbReference>
<dbReference type="Proteomes" id="UP000242877">
    <property type="component" value="Unassembled WGS sequence"/>
</dbReference>
<feature type="compositionally biased region" description="Polar residues" evidence="3">
    <location>
        <begin position="259"/>
        <end position="276"/>
    </location>
</feature>
<evidence type="ECO:0000259" key="4">
    <source>
        <dbReference type="PROSITE" id="PS00036"/>
    </source>
</evidence>
<dbReference type="SMART" id="SM00338">
    <property type="entry name" value="BRLZ"/>
    <property type="match status" value="1"/>
</dbReference>
<feature type="region of interest" description="Disordered" evidence="3">
    <location>
        <begin position="50"/>
        <end position="88"/>
    </location>
</feature>
<dbReference type="GO" id="GO:0090575">
    <property type="term" value="C:RNA polymerase II transcription regulator complex"/>
    <property type="evidence" value="ECO:0007669"/>
    <property type="project" value="TreeGrafter"/>
</dbReference>
<dbReference type="Pfam" id="PF10297">
    <property type="entry name" value="Hap4_Hap_bind"/>
    <property type="match status" value="1"/>
</dbReference>
<feature type="region of interest" description="Disordered" evidence="3">
    <location>
        <begin position="1"/>
        <end position="27"/>
    </location>
</feature>
<feature type="compositionally biased region" description="Low complexity" evidence="3">
    <location>
        <begin position="277"/>
        <end position="306"/>
    </location>
</feature>
<dbReference type="InterPro" id="IPR050936">
    <property type="entry name" value="AP-1-like"/>
</dbReference>
<dbReference type="EMBL" id="AZGZ01000005">
    <property type="protein sequence ID" value="KZZ95070.1"/>
    <property type="molecule type" value="Genomic_DNA"/>
</dbReference>
<evidence type="ECO:0000313" key="6">
    <source>
        <dbReference type="Proteomes" id="UP000242877"/>
    </source>
</evidence>
<dbReference type="GO" id="GO:0001228">
    <property type="term" value="F:DNA-binding transcription activator activity, RNA polymerase II-specific"/>
    <property type="evidence" value="ECO:0007669"/>
    <property type="project" value="TreeGrafter"/>
</dbReference>
<dbReference type="PANTHER" id="PTHR40621:SF7">
    <property type="entry name" value="BZIP DOMAIN-CONTAINING PROTEIN"/>
    <property type="match status" value="1"/>
</dbReference>